<evidence type="ECO:0000313" key="2">
    <source>
        <dbReference type="EMBL" id="CAB4843885.1"/>
    </source>
</evidence>
<name>A0A6J7BFH3_9ZZZZ</name>
<reference evidence="2" key="1">
    <citation type="submission" date="2020-05" db="EMBL/GenBank/DDBJ databases">
        <authorList>
            <person name="Chiriac C."/>
            <person name="Salcher M."/>
            <person name="Ghai R."/>
            <person name="Kavagutti S V."/>
        </authorList>
    </citation>
    <scope>NUCLEOTIDE SEQUENCE</scope>
</reference>
<accession>A0A6J7BFH3</accession>
<evidence type="ECO:0000256" key="1">
    <source>
        <dbReference type="SAM" id="MobiDB-lite"/>
    </source>
</evidence>
<gene>
    <name evidence="2" type="ORF">UFOPK3266_01002</name>
</gene>
<sequence length="107" mass="11759">MQLFGGEPPPFQSSRTKILDEHVARGNKFLCDLGATWISEVESDRAFVAREHGPPEWNAIFARSVIANRIAFRGMFHLDDVGAEVAEDGGRHGTGKEGRQIENSHAG</sequence>
<proteinExistence type="predicted"/>
<protein>
    <submittedName>
        <fullName evidence="2">Unannotated protein</fullName>
    </submittedName>
</protein>
<dbReference type="EMBL" id="CAFBAA010000023">
    <property type="protein sequence ID" value="CAB4843885.1"/>
    <property type="molecule type" value="Genomic_DNA"/>
</dbReference>
<organism evidence="2">
    <name type="scientific">freshwater metagenome</name>
    <dbReference type="NCBI Taxonomy" id="449393"/>
    <lineage>
        <taxon>unclassified sequences</taxon>
        <taxon>metagenomes</taxon>
        <taxon>ecological metagenomes</taxon>
    </lineage>
</organism>
<feature type="region of interest" description="Disordered" evidence="1">
    <location>
        <begin position="86"/>
        <end position="107"/>
    </location>
</feature>
<feature type="compositionally biased region" description="Basic and acidic residues" evidence="1">
    <location>
        <begin position="88"/>
        <end position="107"/>
    </location>
</feature>
<dbReference type="AlphaFoldDB" id="A0A6J7BFH3"/>